<proteinExistence type="predicted"/>
<gene>
    <name evidence="2" type="ORF">ACFPTO_01580</name>
</gene>
<keyword evidence="3" id="KW-1185">Reference proteome</keyword>
<dbReference type="EMBL" id="JBHSMP010000005">
    <property type="protein sequence ID" value="MFC5427505.1"/>
    <property type="molecule type" value="Genomic_DNA"/>
</dbReference>
<dbReference type="InterPro" id="IPR038186">
    <property type="entry name" value="CHAD_dom_sf"/>
</dbReference>
<feature type="domain" description="CHAD" evidence="1">
    <location>
        <begin position="249"/>
        <end position="524"/>
    </location>
</feature>
<dbReference type="RefSeq" id="WP_377708958.1">
    <property type="nucleotide sequence ID" value="NZ_JBHSMP010000005.1"/>
</dbReference>
<organism evidence="2 3">
    <name type="scientific">Paraburkholderia denitrificans</name>
    <dbReference type="NCBI Taxonomy" id="694025"/>
    <lineage>
        <taxon>Bacteria</taxon>
        <taxon>Pseudomonadati</taxon>
        <taxon>Pseudomonadota</taxon>
        <taxon>Betaproteobacteria</taxon>
        <taxon>Burkholderiales</taxon>
        <taxon>Burkholderiaceae</taxon>
        <taxon>Paraburkholderia</taxon>
    </lineage>
</organism>
<accession>A0ABW0J3B9</accession>
<dbReference type="Pfam" id="PF05235">
    <property type="entry name" value="CHAD"/>
    <property type="match status" value="1"/>
</dbReference>
<dbReference type="PANTHER" id="PTHR39339:SF1">
    <property type="entry name" value="CHAD DOMAIN-CONTAINING PROTEIN"/>
    <property type="match status" value="1"/>
</dbReference>
<comment type="caution">
    <text evidence="2">The sequence shown here is derived from an EMBL/GenBank/DDBJ whole genome shotgun (WGS) entry which is preliminary data.</text>
</comment>
<evidence type="ECO:0000313" key="2">
    <source>
        <dbReference type="EMBL" id="MFC5427505.1"/>
    </source>
</evidence>
<dbReference type="Proteomes" id="UP001596103">
    <property type="component" value="Unassembled WGS sequence"/>
</dbReference>
<evidence type="ECO:0000313" key="3">
    <source>
        <dbReference type="Proteomes" id="UP001596103"/>
    </source>
</evidence>
<dbReference type="Gene3D" id="1.40.20.10">
    <property type="entry name" value="CHAD domain"/>
    <property type="match status" value="1"/>
</dbReference>
<dbReference type="InterPro" id="IPR007899">
    <property type="entry name" value="CHAD_dom"/>
</dbReference>
<dbReference type="PANTHER" id="PTHR39339">
    <property type="entry name" value="SLR1444 PROTEIN"/>
    <property type="match status" value="1"/>
</dbReference>
<evidence type="ECO:0000259" key="1">
    <source>
        <dbReference type="PROSITE" id="PS51708"/>
    </source>
</evidence>
<reference evidence="3" key="1">
    <citation type="journal article" date="2019" name="Int. J. Syst. Evol. Microbiol.">
        <title>The Global Catalogue of Microorganisms (GCM) 10K type strain sequencing project: providing services to taxonomists for standard genome sequencing and annotation.</title>
        <authorList>
            <consortium name="The Broad Institute Genomics Platform"/>
            <consortium name="The Broad Institute Genome Sequencing Center for Infectious Disease"/>
            <person name="Wu L."/>
            <person name="Ma J."/>
        </authorList>
    </citation>
    <scope>NUCLEOTIDE SEQUENCE [LARGE SCALE GENOMIC DNA]</scope>
    <source>
        <strain evidence="3">CCUG 56042</strain>
    </source>
</reference>
<dbReference type="SMART" id="SM00880">
    <property type="entry name" value="CHAD"/>
    <property type="match status" value="1"/>
</dbReference>
<name>A0ABW0J3B9_9BURK</name>
<protein>
    <submittedName>
        <fullName evidence="2">CHAD domain-containing protein</fullName>
    </submittedName>
</protein>
<sequence>MVRVLEIVLDIVYPAACNESVDTRHPGDRTAAVLARELAAALPQLVALSAESECVTAVTFDRDAALARAGWRVAVETRGDGNRVVVSNCRITTPGITARTAVFDAPLDANGFALASLDAAPVLFRHALAAAGEPVPAAALCGERCRWQWMRDGIEVELVLDAGLHDPNQPPDETRCLHELRVRAPWPEEADAAPVADALFACAHDLVDAAPASLPAFVRINDVLDRMAAGCLAGDGDAVHAEPVDLGGVDTAQGALVAIARNITNQWLGNDAGVRDSAKTEFIHQMRVSQRRLRTALRLFSGWQDDAWATRIMPDLKWLGSMLGDARDRDVFVDSTLPALVDADTEAARWDALRAQADAMRLAARARARAALASPRYAHLTLAWLQWLSVLAQRDSEREAHARSLHKHAAKQVRRYYARLAGMQKLTAIDEASRHRARINAKYLRYALEFFAPITSRRTRTETTRTLARLQAVLGDGNDAAVALRFLEAMDVEPYQLGFAHGWCEAVKRCSAKEGERLLRELRKPKVQGG</sequence>
<dbReference type="PROSITE" id="PS51708">
    <property type="entry name" value="CHAD"/>
    <property type="match status" value="1"/>
</dbReference>